<reference evidence="1 2" key="1">
    <citation type="submission" date="2022-05" db="EMBL/GenBank/DDBJ databases">
        <title>Streptomyces sp. nov. RY43-2 isolated from soil of a peat swamp forest.</title>
        <authorList>
            <person name="Kanchanasin P."/>
            <person name="Tanasupawat S."/>
            <person name="Phongsopitanun W."/>
        </authorList>
    </citation>
    <scope>NUCLEOTIDE SEQUENCE [LARGE SCALE GENOMIC DNA]</scope>
    <source>
        <strain evidence="1 2">RY43-2</strain>
    </source>
</reference>
<evidence type="ECO:0000313" key="2">
    <source>
        <dbReference type="Proteomes" id="UP001523219"/>
    </source>
</evidence>
<evidence type="ECO:0000313" key="1">
    <source>
        <dbReference type="EMBL" id="MCN9243013.1"/>
    </source>
</evidence>
<dbReference type="Proteomes" id="UP001523219">
    <property type="component" value="Unassembled WGS sequence"/>
</dbReference>
<keyword evidence="2" id="KW-1185">Reference proteome</keyword>
<proteinExistence type="predicted"/>
<dbReference type="Pfam" id="PF04978">
    <property type="entry name" value="MST"/>
    <property type="match status" value="1"/>
</dbReference>
<dbReference type="InterPro" id="IPR007061">
    <property type="entry name" value="MST-like"/>
</dbReference>
<sequence length="167" mass="19060">MIRTDTPPAWDERTQLTTFLDYARATARAKCEGVSAEGAVAAPLPGSPLMTLSGLISHLRWVEYYWLQVVFLGEEDEGPWTEEDPDREMRIAVERPLAELLDEYDEQSARYRELVSSQALDATAKRPVRDGLHVDLRWILHHLIEETARHNGHLDILRELIDGTRGD</sequence>
<dbReference type="Gene3D" id="1.20.120.450">
    <property type="entry name" value="dinb family like domain"/>
    <property type="match status" value="1"/>
</dbReference>
<name>A0ABT0ZHF4_9ACTN</name>
<dbReference type="RefSeq" id="WP_252426385.1">
    <property type="nucleotide sequence ID" value="NZ_JAMWMR010000018.1"/>
</dbReference>
<dbReference type="EMBL" id="JAMWMR010000018">
    <property type="protein sequence ID" value="MCN9243013.1"/>
    <property type="molecule type" value="Genomic_DNA"/>
</dbReference>
<protein>
    <submittedName>
        <fullName evidence="1">DinB family protein</fullName>
    </submittedName>
</protein>
<accession>A0ABT0ZHF4</accession>
<comment type="caution">
    <text evidence="1">The sequence shown here is derived from an EMBL/GenBank/DDBJ whole genome shotgun (WGS) entry which is preliminary data.</text>
</comment>
<dbReference type="InterPro" id="IPR034660">
    <property type="entry name" value="DinB/YfiT-like"/>
</dbReference>
<organism evidence="1 2">
    <name type="scientific">Streptomyces macrolidinus</name>
    <dbReference type="NCBI Taxonomy" id="2952607"/>
    <lineage>
        <taxon>Bacteria</taxon>
        <taxon>Bacillati</taxon>
        <taxon>Actinomycetota</taxon>
        <taxon>Actinomycetes</taxon>
        <taxon>Kitasatosporales</taxon>
        <taxon>Streptomycetaceae</taxon>
        <taxon>Streptomyces</taxon>
    </lineage>
</organism>
<dbReference type="SUPFAM" id="SSF109854">
    <property type="entry name" value="DinB/YfiT-like putative metalloenzymes"/>
    <property type="match status" value="1"/>
</dbReference>
<gene>
    <name evidence="1" type="ORF">NGF19_19780</name>
</gene>